<gene>
    <name evidence="8" type="primary">rfbD</name>
    <name evidence="8" type="ORF">FLP30_06285</name>
</gene>
<organism evidence="8 9">
    <name type="scientific">Acetobacter vaccinii</name>
    <dbReference type="NCBI Taxonomy" id="2592655"/>
    <lineage>
        <taxon>Bacteria</taxon>
        <taxon>Pseudomonadati</taxon>
        <taxon>Pseudomonadota</taxon>
        <taxon>Alphaproteobacteria</taxon>
        <taxon>Acetobacterales</taxon>
        <taxon>Acetobacteraceae</taxon>
        <taxon>Acetobacter</taxon>
    </lineage>
</organism>
<evidence type="ECO:0000256" key="5">
    <source>
        <dbReference type="ARBA" id="ARBA00048200"/>
    </source>
</evidence>
<sequence>MTTLSAQGKPVLVIGGEGQLALSLAHLGGPRIHRVGRPVLDFDRLETLDAAVAEVAPCAVVNAAAWTAVDLAESEAEAAARANTAGPQRLAELCAARGIPFIHVSTDYVFSGDKGAPYLETDPISPRTVYGRTKAEGEAAVLAACPQSIILRTSWVYSAYGRNFVRTMLNAGAKNPSLRVVGDQQGNPTSAEDLASAILSILGTIEAGGWKEDYAGIYHACGTGDATWHDLAVAALQDAVAYGQAMPEVTAIRTEDWPTPAHRPADSRMNTDKLYRVFGVRLPQWRESVHHVVQQLLAQPA</sequence>
<dbReference type="PANTHER" id="PTHR10491">
    <property type="entry name" value="DTDP-4-DEHYDRORHAMNOSE REDUCTASE"/>
    <property type="match status" value="1"/>
</dbReference>
<comment type="similarity">
    <text evidence="2 6">Belongs to the dTDP-4-dehydrorhamnose reductase family.</text>
</comment>
<evidence type="ECO:0000259" key="7">
    <source>
        <dbReference type="Pfam" id="PF04321"/>
    </source>
</evidence>
<dbReference type="GO" id="GO:0019305">
    <property type="term" value="P:dTDP-rhamnose biosynthetic process"/>
    <property type="evidence" value="ECO:0007669"/>
    <property type="project" value="UniProtKB-UniPathway"/>
</dbReference>
<dbReference type="GO" id="GO:0008831">
    <property type="term" value="F:dTDP-4-dehydrorhamnose reductase activity"/>
    <property type="evidence" value="ECO:0007669"/>
    <property type="project" value="UniProtKB-EC"/>
</dbReference>
<dbReference type="EC" id="1.1.1.133" evidence="3 6"/>
<name>A0A5C1YPC5_9PROT</name>
<comment type="function">
    <text evidence="6">Catalyzes the reduction of dTDP-6-deoxy-L-lyxo-4-hexulose to yield dTDP-L-rhamnose.</text>
</comment>
<dbReference type="PANTHER" id="PTHR10491:SF4">
    <property type="entry name" value="METHIONINE ADENOSYLTRANSFERASE 2 SUBUNIT BETA"/>
    <property type="match status" value="1"/>
</dbReference>
<dbReference type="AlphaFoldDB" id="A0A5C1YPC5"/>
<evidence type="ECO:0000256" key="1">
    <source>
        <dbReference type="ARBA" id="ARBA00004781"/>
    </source>
</evidence>
<evidence type="ECO:0000256" key="3">
    <source>
        <dbReference type="ARBA" id="ARBA00012929"/>
    </source>
</evidence>
<dbReference type="CDD" id="cd05254">
    <property type="entry name" value="dTDP_HR_like_SDR_e"/>
    <property type="match status" value="1"/>
</dbReference>
<keyword evidence="6 8" id="KW-0560">Oxidoreductase</keyword>
<keyword evidence="9" id="KW-1185">Reference proteome</keyword>
<dbReference type="Gene3D" id="3.40.50.720">
    <property type="entry name" value="NAD(P)-binding Rossmann-like Domain"/>
    <property type="match status" value="1"/>
</dbReference>
<dbReference type="EMBL" id="CP043506">
    <property type="protein sequence ID" value="QEO17378.1"/>
    <property type="molecule type" value="Genomic_DNA"/>
</dbReference>
<dbReference type="Proteomes" id="UP000324536">
    <property type="component" value="Chromosome"/>
</dbReference>
<dbReference type="RefSeq" id="WP_149279056.1">
    <property type="nucleotide sequence ID" value="NZ_CP043506.1"/>
</dbReference>
<reference evidence="8 9" key="1">
    <citation type="submission" date="2019-09" db="EMBL/GenBank/DDBJ databases">
        <title>Genome sequencing of strain KACC 21233.</title>
        <authorList>
            <person name="Heo J."/>
            <person name="Kim S.-J."/>
            <person name="Kim J.-S."/>
            <person name="Hong S.-B."/>
            <person name="Kwon S.-W."/>
        </authorList>
    </citation>
    <scope>NUCLEOTIDE SEQUENCE [LARGE SCALE GENOMIC DNA]</scope>
    <source>
        <strain evidence="8 9">KACC 21233</strain>
    </source>
</reference>
<dbReference type="UniPathway" id="UPA00124"/>
<dbReference type="Gene3D" id="3.90.25.10">
    <property type="entry name" value="UDP-galactose 4-epimerase, domain 1"/>
    <property type="match status" value="1"/>
</dbReference>
<dbReference type="Pfam" id="PF04321">
    <property type="entry name" value="RmlD_sub_bind"/>
    <property type="match status" value="1"/>
</dbReference>
<protein>
    <recommendedName>
        <fullName evidence="4 6">dTDP-4-dehydrorhamnose reductase</fullName>
        <ecNumber evidence="3 6">1.1.1.133</ecNumber>
    </recommendedName>
</protein>
<comment type="pathway">
    <text evidence="1 6">Carbohydrate biosynthesis; dTDP-L-rhamnose biosynthesis.</text>
</comment>
<evidence type="ECO:0000313" key="8">
    <source>
        <dbReference type="EMBL" id="QEO17378.1"/>
    </source>
</evidence>
<dbReference type="OrthoDB" id="9803892at2"/>
<dbReference type="InterPro" id="IPR029903">
    <property type="entry name" value="RmlD-like-bd"/>
</dbReference>
<evidence type="ECO:0000313" key="9">
    <source>
        <dbReference type="Proteomes" id="UP000324536"/>
    </source>
</evidence>
<dbReference type="InterPro" id="IPR005913">
    <property type="entry name" value="dTDP_dehydrorham_reduct"/>
</dbReference>
<evidence type="ECO:0000256" key="6">
    <source>
        <dbReference type="RuleBase" id="RU364082"/>
    </source>
</evidence>
<dbReference type="SUPFAM" id="SSF51735">
    <property type="entry name" value="NAD(P)-binding Rossmann-fold domains"/>
    <property type="match status" value="1"/>
</dbReference>
<comment type="cofactor">
    <cofactor evidence="6">
        <name>Mg(2+)</name>
        <dbReference type="ChEBI" id="CHEBI:18420"/>
    </cofactor>
    <text evidence="6">Binds 1 Mg(2+) ion per monomer.</text>
</comment>
<comment type="catalytic activity">
    <reaction evidence="5 6">
        <text>dTDP-beta-L-rhamnose + NADP(+) = dTDP-4-dehydro-beta-L-rhamnose + NADPH + H(+)</text>
        <dbReference type="Rhea" id="RHEA:21796"/>
        <dbReference type="ChEBI" id="CHEBI:15378"/>
        <dbReference type="ChEBI" id="CHEBI:57510"/>
        <dbReference type="ChEBI" id="CHEBI:57783"/>
        <dbReference type="ChEBI" id="CHEBI:58349"/>
        <dbReference type="ChEBI" id="CHEBI:62830"/>
        <dbReference type="EC" id="1.1.1.133"/>
    </reaction>
</comment>
<evidence type="ECO:0000256" key="2">
    <source>
        <dbReference type="ARBA" id="ARBA00010944"/>
    </source>
</evidence>
<evidence type="ECO:0000256" key="4">
    <source>
        <dbReference type="ARBA" id="ARBA00017099"/>
    </source>
</evidence>
<dbReference type="NCBIfam" id="TIGR01214">
    <property type="entry name" value="rmlD"/>
    <property type="match status" value="1"/>
</dbReference>
<keyword evidence="6" id="KW-0521">NADP</keyword>
<feature type="domain" description="RmlD-like substrate binding" evidence="7">
    <location>
        <begin position="11"/>
        <end position="296"/>
    </location>
</feature>
<proteinExistence type="inferred from homology"/>
<accession>A0A5C1YPC5</accession>
<dbReference type="KEGG" id="acek:FLP30_06285"/>
<dbReference type="InterPro" id="IPR036291">
    <property type="entry name" value="NAD(P)-bd_dom_sf"/>
</dbReference>